<evidence type="ECO:0000313" key="1">
    <source>
        <dbReference type="EMBL" id="QXE22387.1"/>
    </source>
</evidence>
<name>A0A975T590_9NOST</name>
<keyword evidence="2" id="KW-1185">Reference proteome</keyword>
<proteinExistence type="predicted"/>
<dbReference type="EMBL" id="CP021056">
    <property type="protein sequence ID" value="QXE22387.1"/>
    <property type="molecule type" value="Genomic_DNA"/>
</dbReference>
<organism evidence="1 2">
    <name type="scientific">Richelia sinica FACHB-800</name>
    <dbReference type="NCBI Taxonomy" id="1357546"/>
    <lineage>
        <taxon>Bacteria</taxon>
        <taxon>Bacillati</taxon>
        <taxon>Cyanobacteriota</taxon>
        <taxon>Cyanophyceae</taxon>
        <taxon>Nostocales</taxon>
        <taxon>Nostocaceae</taxon>
        <taxon>Richelia</taxon>
    </lineage>
</organism>
<protein>
    <submittedName>
        <fullName evidence="1">Uncharacterized protein</fullName>
    </submittedName>
</protein>
<dbReference type="KEGG" id="rsin:B6N60_01070"/>
<sequence>MLRNSQDIWNWAFLGGIIPSGEGINRKSQKLKIAHHN</sequence>
<dbReference type="AlphaFoldDB" id="A0A975T590"/>
<dbReference type="Proteomes" id="UP000683511">
    <property type="component" value="Chromosome"/>
</dbReference>
<accession>A0A975T590</accession>
<gene>
    <name evidence="1" type="ORF">B6N60_01070</name>
</gene>
<reference evidence="1" key="1">
    <citation type="submission" date="2017-04" db="EMBL/GenBank/DDBJ databases">
        <title>Genome deletions in a multicellular cyanobacterial endosymbiont for morphological adaptation in marine diatoms.</title>
        <authorList>
            <person name="Wang Y."/>
            <person name="Gao H."/>
            <person name="Li R."/>
            <person name="Xu X."/>
        </authorList>
    </citation>
    <scope>NUCLEOTIDE SEQUENCE</scope>
    <source>
        <strain evidence="1">FACHB 800</strain>
    </source>
</reference>
<evidence type="ECO:0000313" key="2">
    <source>
        <dbReference type="Proteomes" id="UP000683511"/>
    </source>
</evidence>